<feature type="region of interest" description="Disordered" evidence="1">
    <location>
        <begin position="94"/>
        <end position="120"/>
    </location>
</feature>
<feature type="compositionally biased region" description="Basic and acidic residues" evidence="1">
    <location>
        <begin position="105"/>
        <end position="115"/>
    </location>
</feature>
<dbReference type="AlphaFoldDB" id="A0A1Y2J290"/>
<evidence type="ECO:0000256" key="1">
    <source>
        <dbReference type="SAM" id="MobiDB-lite"/>
    </source>
</evidence>
<feature type="region of interest" description="Disordered" evidence="1">
    <location>
        <begin position="132"/>
        <end position="235"/>
    </location>
</feature>
<keyword evidence="3" id="KW-1185">Reference proteome</keyword>
<feature type="compositionally biased region" description="Polar residues" evidence="1">
    <location>
        <begin position="219"/>
        <end position="229"/>
    </location>
</feature>
<name>A0A1Y2J290_TRAC3</name>
<feature type="compositionally biased region" description="Polar residues" evidence="1">
    <location>
        <begin position="166"/>
        <end position="176"/>
    </location>
</feature>
<dbReference type="EMBL" id="KZ084090">
    <property type="protein sequence ID" value="OSD06322.1"/>
    <property type="molecule type" value="Genomic_DNA"/>
</dbReference>
<evidence type="ECO:0000313" key="2">
    <source>
        <dbReference type="EMBL" id="OSD06322.1"/>
    </source>
</evidence>
<organism evidence="2 3">
    <name type="scientific">Trametes coccinea (strain BRFM310)</name>
    <name type="common">Pycnoporus coccineus</name>
    <dbReference type="NCBI Taxonomy" id="1353009"/>
    <lineage>
        <taxon>Eukaryota</taxon>
        <taxon>Fungi</taxon>
        <taxon>Dikarya</taxon>
        <taxon>Basidiomycota</taxon>
        <taxon>Agaricomycotina</taxon>
        <taxon>Agaricomycetes</taxon>
        <taxon>Polyporales</taxon>
        <taxon>Polyporaceae</taxon>
        <taxon>Trametes</taxon>
    </lineage>
</organism>
<gene>
    <name evidence="2" type="ORF">PYCCODRAFT_920420</name>
</gene>
<evidence type="ECO:0000313" key="3">
    <source>
        <dbReference type="Proteomes" id="UP000193067"/>
    </source>
</evidence>
<protein>
    <submittedName>
        <fullName evidence="2">Uncharacterized protein</fullName>
    </submittedName>
</protein>
<reference evidence="2 3" key="1">
    <citation type="journal article" date="2015" name="Biotechnol. Biofuels">
        <title>Enhanced degradation of softwood versus hardwood by the white-rot fungus Pycnoporus coccineus.</title>
        <authorList>
            <person name="Couturier M."/>
            <person name="Navarro D."/>
            <person name="Chevret D."/>
            <person name="Henrissat B."/>
            <person name="Piumi F."/>
            <person name="Ruiz-Duenas F.J."/>
            <person name="Martinez A.T."/>
            <person name="Grigoriev I.V."/>
            <person name="Riley R."/>
            <person name="Lipzen A."/>
            <person name="Berrin J.G."/>
            <person name="Master E.R."/>
            <person name="Rosso M.N."/>
        </authorList>
    </citation>
    <scope>NUCLEOTIDE SEQUENCE [LARGE SCALE GENOMIC DNA]</scope>
    <source>
        <strain evidence="2 3">BRFM310</strain>
    </source>
</reference>
<accession>A0A1Y2J290</accession>
<sequence>MIASASCFVASPHGHSCSCQSVLVLAQRPPDGATNVQIARACMQTTPRTIRRRVRRLSVKLERPLDTSVSRLLVAWCAALTQVDVSVRCHGARDSEPTFLGPSSDELHPTKGERSRGRRLRLIPHTQCIAHRTHRAPDSSIMPCRARPANNSKPAHEIPPADPNGHASTHIRTTSIEAGKSSAPFNAHPAGRPARSSRPEESPLGSLAGSQPAGGECSTPRSADGGTSRQVRRIR</sequence>
<dbReference type="Proteomes" id="UP000193067">
    <property type="component" value="Unassembled WGS sequence"/>
</dbReference>
<proteinExistence type="predicted"/>